<dbReference type="AlphaFoldDB" id="A0A0E9TUW4"/>
<reference evidence="1" key="1">
    <citation type="submission" date="2014-11" db="EMBL/GenBank/DDBJ databases">
        <authorList>
            <person name="Amaro Gonzalez C."/>
        </authorList>
    </citation>
    <scope>NUCLEOTIDE SEQUENCE</scope>
</reference>
<proteinExistence type="predicted"/>
<dbReference type="EMBL" id="GBXM01051345">
    <property type="protein sequence ID" value="JAH57232.1"/>
    <property type="molecule type" value="Transcribed_RNA"/>
</dbReference>
<organism evidence="1">
    <name type="scientific">Anguilla anguilla</name>
    <name type="common">European freshwater eel</name>
    <name type="synonym">Muraena anguilla</name>
    <dbReference type="NCBI Taxonomy" id="7936"/>
    <lineage>
        <taxon>Eukaryota</taxon>
        <taxon>Metazoa</taxon>
        <taxon>Chordata</taxon>
        <taxon>Craniata</taxon>
        <taxon>Vertebrata</taxon>
        <taxon>Euteleostomi</taxon>
        <taxon>Actinopterygii</taxon>
        <taxon>Neopterygii</taxon>
        <taxon>Teleostei</taxon>
        <taxon>Anguilliformes</taxon>
        <taxon>Anguillidae</taxon>
        <taxon>Anguilla</taxon>
    </lineage>
</organism>
<sequence>MCPKKTYVCTLFGTFDTITQTSYACNLV</sequence>
<name>A0A0E9TUW4_ANGAN</name>
<accession>A0A0E9TUW4</accession>
<reference evidence="1" key="2">
    <citation type="journal article" date="2015" name="Fish Shellfish Immunol.">
        <title>Early steps in the European eel (Anguilla anguilla)-Vibrio vulnificus interaction in the gills: Role of the RtxA13 toxin.</title>
        <authorList>
            <person name="Callol A."/>
            <person name="Pajuelo D."/>
            <person name="Ebbesson L."/>
            <person name="Teles M."/>
            <person name="MacKenzie S."/>
            <person name="Amaro C."/>
        </authorList>
    </citation>
    <scope>NUCLEOTIDE SEQUENCE</scope>
</reference>
<protein>
    <submittedName>
        <fullName evidence="1">Uncharacterized protein</fullName>
    </submittedName>
</protein>
<evidence type="ECO:0000313" key="1">
    <source>
        <dbReference type="EMBL" id="JAH57232.1"/>
    </source>
</evidence>